<sequence length="377" mass="42767">MPETDTIPTPSLSRTGPATKKRRGLQGDRVDPTYGHVTPHGHGTPQRPQERTEIQTPADDYDSDRQDEDYPVPTENDLDVFMGPKEVSSDTIFQLQHKNSQYEGVRHQENNTPSQEDDPQHVNNDPISSPTQSRLQPPRAWYGSDLSLKVFPDPYKYAPILLDVNPHFRETRSGIMNPTLSFQQVPFQDTTFPRFYASYQQLTANIVEGQLSDLVNDPSVFVIVPFDAGHKLYDEDKNLIPNTLEFLQSFQYDNLHELEIVRPSRQSNTGGDFGAPWPIFLINTPPSMTLELLYYGWFVVSPNLTFAVTRLDPKARSWHIGNFQSNSPGAIRDDPDTIQRLMGDFKKALYKDKTILDLANRCFRGGKDGVKVTDDIA</sequence>
<comment type="caution">
    <text evidence="2">The sequence shown here is derived from an EMBL/GenBank/DDBJ whole genome shotgun (WGS) entry which is preliminary data.</text>
</comment>
<protein>
    <submittedName>
        <fullName evidence="2">Uncharacterized protein</fullName>
    </submittedName>
</protein>
<feature type="compositionally biased region" description="Polar residues" evidence="1">
    <location>
        <begin position="1"/>
        <end position="16"/>
    </location>
</feature>
<evidence type="ECO:0000313" key="2">
    <source>
        <dbReference type="EMBL" id="KAK7446700.1"/>
    </source>
</evidence>
<name>A0ABR1J0S5_9AGAR</name>
<dbReference type="EMBL" id="JBANRG010000043">
    <property type="protein sequence ID" value="KAK7446700.1"/>
    <property type="molecule type" value="Genomic_DNA"/>
</dbReference>
<accession>A0ABR1J0S5</accession>
<proteinExistence type="predicted"/>
<feature type="region of interest" description="Disordered" evidence="1">
    <location>
        <begin position="103"/>
        <end position="139"/>
    </location>
</feature>
<feature type="compositionally biased region" description="Polar residues" evidence="1">
    <location>
        <begin position="121"/>
        <end position="135"/>
    </location>
</feature>
<keyword evidence="3" id="KW-1185">Reference proteome</keyword>
<reference evidence="2 3" key="1">
    <citation type="submission" date="2024-01" db="EMBL/GenBank/DDBJ databases">
        <title>A draft genome for the cacao thread blight pathogen Marasmiellus scandens.</title>
        <authorList>
            <person name="Baruah I.K."/>
            <person name="Leung J."/>
            <person name="Bukari Y."/>
            <person name="Amoako-Attah I."/>
            <person name="Meinhardt L.W."/>
            <person name="Bailey B.A."/>
            <person name="Cohen S.P."/>
        </authorList>
    </citation>
    <scope>NUCLEOTIDE SEQUENCE [LARGE SCALE GENOMIC DNA]</scope>
    <source>
        <strain evidence="2 3">GH-19</strain>
    </source>
</reference>
<dbReference type="Proteomes" id="UP001498398">
    <property type="component" value="Unassembled WGS sequence"/>
</dbReference>
<feature type="region of interest" description="Disordered" evidence="1">
    <location>
        <begin position="1"/>
        <end position="82"/>
    </location>
</feature>
<feature type="compositionally biased region" description="Acidic residues" evidence="1">
    <location>
        <begin position="59"/>
        <end position="70"/>
    </location>
</feature>
<evidence type="ECO:0000313" key="3">
    <source>
        <dbReference type="Proteomes" id="UP001498398"/>
    </source>
</evidence>
<organism evidence="2 3">
    <name type="scientific">Marasmiellus scandens</name>
    <dbReference type="NCBI Taxonomy" id="2682957"/>
    <lineage>
        <taxon>Eukaryota</taxon>
        <taxon>Fungi</taxon>
        <taxon>Dikarya</taxon>
        <taxon>Basidiomycota</taxon>
        <taxon>Agaricomycotina</taxon>
        <taxon>Agaricomycetes</taxon>
        <taxon>Agaricomycetidae</taxon>
        <taxon>Agaricales</taxon>
        <taxon>Marasmiineae</taxon>
        <taxon>Omphalotaceae</taxon>
        <taxon>Marasmiellus</taxon>
    </lineage>
</organism>
<gene>
    <name evidence="2" type="ORF">VKT23_014395</name>
</gene>
<evidence type="ECO:0000256" key="1">
    <source>
        <dbReference type="SAM" id="MobiDB-lite"/>
    </source>
</evidence>